<sequence>MSVAEFSISFLYLMLFGSSAANLLIFFSALFLIDKQFSEVQDFAKLRVNYKSLSSAGPKDMNLDTMKWSRLQRTLISVVEESPIASLPHKNRTMSNWKMGQIWKDISTKVGLSSRKCKIQWSRIKLSYAKIILLIKNGEVPTEVATSHPETSKYFDGCLNFINPFISDITEEDIPLSIHRYINAIFGIEIKETIEKTNREKKTRLITHEQVKSMLLERKLKGDVVNNINMKHLLSVVEKAVGRKLEELRLMQNAPSNMSNDIANNNDDENTVNLTMIPSENSSSNVENTTTISNLELQTEIILDDDIKIEEEDYIKMEAEDFVNSQEDNFVLLQDEQSVNNQNDEYNDNFINSQNELYIEMQNEDFVNSQNEQYVDLTNEDCVNSLNKQYEDMKEDFVKEHHSTLEKSENNTTETNDDIETSLPSTHILSVAQAKKIMNELNDQHEDMLVIEEDEEEEGAADMTDTPPITNEYIRHFFTELGAIMSVELSLDKQNILKSRIHDLVKREFLKEIYQISEM</sequence>
<evidence type="ECO:0000313" key="1">
    <source>
        <dbReference type="EMBL" id="KAJ8729574.1"/>
    </source>
</evidence>
<dbReference type="EMBL" id="CM056786">
    <property type="protein sequence ID" value="KAJ8729574.1"/>
    <property type="molecule type" value="Genomic_DNA"/>
</dbReference>
<organism evidence="1 2">
    <name type="scientific">Mythimna loreyi</name>
    <dbReference type="NCBI Taxonomy" id="667449"/>
    <lineage>
        <taxon>Eukaryota</taxon>
        <taxon>Metazoa</taxon>
        <taxon>Ecdysozoa</taxon>
        <taxon>Arthropoda</taxon>
        <taxon>Hexapoda</taxon>
        <taxon>Insecta</taxon>
        <taxon>Pterygota</taxon>
        <taxon>Neoptera</taxon>
        <taxon>Endopterygota</taxon>
        <taxon>Lepidoptera</taxon>
        <taxon>Glossata</taxon>
        <taxon>Ditrysia</taxon>
        <taxon>Noctuoidea</taxon>
        <taxon>Noctuidae</taxon>
        <taxon>Noctuinae</taxon>
        <taxon>Hadenini</taxon>
        <taxon>Mythimna</taxon>
    </lineage>
</organism>
<keyword evidence="2" id="KW-1185">Reference proteome</keyword>
<proteinExistence type="predicted"/>
<protein>
    <submittedName>
        <fullName evidence="1">Uncharacterized protein</fullName>
    </submittedName>
</protein>
<dbReference type="Proteomes" id="UP001231649">
    <property type="component" value="Chromosome 10"/>
</dbReference>
<gene>
    <name evidence="1" type="ORF">PYW08_001155</name>
</gene>
<comment type="caution">
    <text evidence="1">The sequence shown here is derived from an EMBL/GenBank/DDBJ whole genome shotgun (WGS) entry which is preliminary data.</text>
</comment>
<reference evidence="1" key="1">
    <citation type="submission" date="2023-03" db="EMBL/GenBank/DDBJ databases">
        <title>Chromosome-level genomes of two armyworms, Mythimna separata and Mythimna loreyi, provide insights into the biosynthesis and reception of sex pheromones.</title>
        <authorList>
            <person name="Zhao H."/>
        </authorList>
    </citation>
    <scope>NUCLEOTIDE SEQUENCE</scope>
    <source>
        <strain evidence="1">BeijingLab</strain>
    </source>
</reference>
<name>A0ACC2R008_9NEOP</name>
<evidence type="ECO:0000313" key="2">
    <source>
        <dbReference type="Proteomes" id="UP001231649"/>
    </source>
</evidence>
<accession>A0ACC2R008</accession>